<keyword evidence="4" id="KW-0238">DNA-binding</keyword>
<dbReference type="SMART" id="SM00066">
    <property type="entry name" value="GAL4"/>
    <property type="match status" value="1"/>
</dbReference>
<feature type="compositionally biased region" description="Polar residues" evidence="7">
    <location>
        <begin position="86"/>
        <end position="117"/>
    </location>
</feature>
<dbReference type="OrthoDB" id="5121955at2759"/>
<evidence type="ECO:0000256" key="5">
    <source>
        <dbReference type="ARBA" id="ARBA00023163"/>
    </source>
</evidence>
<evidence type="ECO:0000256" key="1">
    <source>
        <dbReference type="ARBA" id="ARBA00022723"/>
    </source>
</evidence>
<dbReference type="CDD" id="cd00067">
    <property type="entry name" value="GAL4"/>
    <property type="match status" value="1"/>
</dbReference>
<dbReference type="SMART" id="SM00906">
    <property type="entry name" value="Fungal_trans"/>
    <property type="match status" value="1"/>
</dbReference>
<dbReference type="Pfam" id="PF04082">
    <property type="entry name" value="Fungal_trans"/>
    <property type="match status" value="1"/>
</dbReference>
<dbReference type="Gene3D" id="4.10.240.10">
    <property type="entry name" value="Zn(2)-C6 fungal-type DNA-binding domain"/>
    <property type="match status" value="1"/>
</dbReference>
<reference evidence="9" key="1">
    <citation type="submission" date="2022-11" db="EMBL/GenBank/DDBJ databases">
        <authorList>
            <person name="Petersen C."/>
        </authorList>
    </citation>
    <scope>NUCLEOTIDE SEQUENCE</scope>
    <source>
        <strain evidence="9">IBT 30069</strain>
    </source>
</reference>
<accession>A0A9W9GC01</accession>
<evidence type="ECO:0000256" key="4">
    <source>
        <dbReference type="ARBA" id="ARBA00023125"/>
    </source>
</evidence>
<protein>
    <submittedName>
        <fullName evidence="9">Fungal-specific transcription factor domain-containing protein</fullName>
    </submittedName>
</protein>
<evidence type="ECO:0000313" key="9">
    <source>
        <dbReference type="EMBL" id="KAJ5115845.1"/>
    </source>
</evidence>
<keyword evidence="6" id="KW-0539">Nucleus</keyword>
<dbReference type="InterPro" id="IPR036864">
    <property type="entry name" value="Zn2-C6_fun-type_DNA-bd_sf"/>
</dbReference>
<dbReference type="InterPro" id="IPR052073">
    <property type="entry name" value="Amide_Lactam_Regulators"/>
</dbReference>
<dbReference type="GO" id="GO:0008270">
    <property type="term" value="F:zinc ion binding"/>
    <property type="evidence" value="ECO:0007669"/>
    <property type="project" value="InterPro"/>
</dbReference>
<evidence type="ECO:0000259" key="8">
    <source>
        <dbReference type="PROSITE" id="PS50048"/>
    </source>
</evidence>
<dbReference type="InterPro" id="IPR001138">
    <property type="entry name" value="Zn2Cys6_DnaBD"/>
</dbReference>
<keyword evidence="10" id="KW-1185">Reference proteome</keyword>
<comment type="caution">
    <text evidence="9">The sequence shown here is derived from an EMBL/GenBank/DDBJ whole genome shotgun (WGS) entry which is preliminary data.</text>
</comment>
<name>A0A9W9GC01_9EURO</name>
<dbReference type="CDD" id="cd12148">
    <property type="entry name" value="fungal_TF_MHR"/>
    <property type="match status" value="1"/>
</dbReference>
<keyword evidence="3" id="KW-0805">Transcription regulation</keyword>
<feature type="region of interest" description="Disordered" evidence="7">
    <location>
        <begin position="86"/>
        <end position="180"/>
    </location>
</feature>
<dbReference type="SUPFAM" id="SSF57701">
    <property type="entry name" value="Zn2/Cys6 DNA-binding domain"/>
    <property type="match status" value="1"/>
</dbReference>
<dbReference type="PANTHER" id="PTHR47171">
    <property type="entry name" value="FARA-RELATED"/>
    <property type="match status" value="1"/>
</dbReference>
<evidence type="ECO:0000313" key="10">
    <source>
        <dbReference type="Proteomes" id="UP001149165"/>
    </source>
</evidence>
<dbReference type="AlphaFoldDB" id="A0A9W9GC01"/>
<dbReference type="PROSITE" id="PS00463">
    <property type="entry name" value="ZN2_CY6_FUNGAL_1"/>
    <property type="match status" value="1"/>
</dbReference>
<dbReference type="GO" id="GO:0006351">
    <property type="term" value="P:DNA-templated transcription"/>
    <property type="evidence" value="ECO:0007669"/>
    <property type="project" value="InterPro"/>
</dbReference>
<feature type="domain" description="Zn(2)-C6 fungal-type" evidence="8">
    <location>
        <begin position="10"/>
        <end position="45"/>
    </location>
</feature>
<dbReference type="GO" id="GO:0000981">
    <property type="term" value="F:DNA-binding transcription factor activity, RNA polymerase II-specific"/>
    <property type="evidence" value="ECO:0007669"/>
    <property type="project" value="InterPro"/>
</dbReference>
<feature type="region of interest" description="Disordered" evidence="7">
    <location>
        <begin position="630"/>
        <end position="656"/>
    </location>
</feature>
<organism evidence="9 10">
    <name type="scientific">Penicillium angulare</name>
    <dbReference type="NCBI Taxonomy" id="116970"/>
    <lineage>
        <taxon>Eukaryota</taxon>
        <taxon>Fungi</taxon>
        <taxon>Dikarya</taxon>
        <taxon>Ascomycota</taxon>
        <taxon>Pezizomycotina</taxon>
        <taxon>Eurotiomycetes</taxon>
        <taxon>Eurotiomycetidae</taxon>
        <taxon>Eurotiales</taxon>
        <taxon>Aspergillaceae</taxon>
        <taxon>Penicillium</taxon>
    </lineage>
</organism>
<feature type="compositionally biased region" description="Basic and acidic residues" evidence="7">
    <location>
        <begin position="643"/>
        <end position="656"/>
    </location>
</feature>
<evidence type="ECO:0000256" key="6">
    <source>
        <dbReference type="ARBA" id="ARBA00023242"/>
    </source>
</evidence>
<keyword evidence="1" id="KW-0479">Metal-binding</keyword>
<reference evidence="9" key="2">
    <citation type="journal article" date="2023" name="IMA Fungus">
        <title>Comparative genomic study of the Penicillium genus elucidates a diverse pangenome and 15 lateral gene transfer events.</title>
        <authorList>
            <person name="Petersen C."/>
            <person name="Sorensen T."/>
            <person name="Nielsen M.R."/>
            <person name="Sondergaard T.E."/>
            <person name="Sorensen J.L."/>
            <person name="Fitzpatrick D.A."/>
            <person name="Frisvad J.C."/>
            <person name="Nielsen K.L."/>
        </authorList>
    </citation>
    <scope>NUCLEOTIDE SEQUENCE</scope>
    <source>
        <strain evidence="9">IBT 30069</strain>
    </source>
</reference>
<dbReference type="Proteomes" id="UP001149165">
    <property type="component" value="Unassembled WGS sequence"/>
</dbReference>
<dbReference type="PANTHER" id="PTHR47171:SF3">
    <property type="entry name" value="FARA-RELATED"/>
    <property type="match status" value="1"/>
</dbReference>
<evidence type="ECO:0000256" key="7">
    <source>
        <dbReference type="SAM" id="MobiDB-lite"/>
    </source>
</evidence>
<feature type="compositionally biased region" description="Polar residues" evidence="7">
    <location>
        <begin position="630"/>
        <end position="642"/>
    </location>
</feature>
<dbReference type="EMBL" id="JAPQKH010000001">
    <property type="protein sequence ID" value="KAJ5115845.1"/>
    <property type="molecule type" value="Genomic_DNA"/>
</dbReference>
<dbReference type="PROSITE" id="PS50048">
    <property type="entry name" value="ZN2_CY6_FUNGAL_2"/>
    <property type="match status" value="1"/>
</dbReference>
<proteinExistence type="predicted"/>
<evidence type="ECO:0000256" key="3">
    <source>
        <dbReference type="ARBA" id="ARBA00023015"/>
    </source>
</evidence>
<gene>
    <name evidence="9" type="ORF">N7456_000193</name>
</gene>
<sequence>MPRVTPSKVACQRCHEKRVRCDRDDPGKPSSEGCTQCEIARVDCTPIISRRGRHRKLPFPPLKTFTRDRPVLLSTSNNASETIAYTHTASPATQNPSVQTGSEQTRPTVDQHITNNVPEPRGHSWTTTDEGLSDGEAIVESVKSTQKAQPDIPERDVYPDTGSLAIHNTSGQTHSSQTPYMVDPSNISYLIREFGHPQDASDAEGRPIGEYLHKAMLDTLGQPTVQHIDHFRKFTTERLKSQGAFDLPTREIVCSLLETFFRYVFPSIPILDKSEFMGKVETNTCSPLLLNAVLMVATIYCPDSLITDAGFVSRFVASLTFYHRAKDIYDAGYETDAITVIQATFLLSHWWSGPLEQKDPWYWLGITAGMAQGIGMHQRKTYSILDVPSRGLWRWLWWIIYAVDIHMSICLDKVPHVSDSFCEIPALTYIDQQYLLDLHTGEGIGTAHEQILFVTSYVQLARTVNAPHPWQNSELNPSSQRKFIDRISEWSKALPMELTFAISRSPWAMLTQINYESVYLLSYRKASGPERSTKPGSPVYEISTRLFRIFEDLMTSCEFRFIAGHVLPATMATLCIHISNVSKGDSQVRRISEHRAQFCLFILKESQESWPIIASVYPFFASLFKRHSNGAQEESQNSQPSQKNDDTGADRGHSSGREGDWLYERLLLDDGPAMSNPSFPFCNLFDIFLTPPSDEPGL</sequence>
<keyword evidence="5" id="KW-0804">Transcription</keyword>
<evidence type="ECO:0000256" key="2">
    <source>
        <dbReference type="ARBA" id="ARBA00022833"/>
    </source>
</evidence>
<keyword evidence="2" id="KW-0862">Zinc</keyword>
<dbReference type="GO" id="GO:0003677">
    <property type="term" value="F:DNA binding"/>
    <property type="evidence" value="ECO:0007669"/>
    <property type="project" value="UniProtKB-KW"/>
</dbReference>
<dbReference type="InterPro" id="IPR007219">
    <property type="entry name" value="XnlR_reg_dom"/>
</dbReference>
<feature type="compositionally biased region" description="Polar residues" evidence="7">
    <location>
        <begin position="166"/>
        <end position="179"/>
    </location>
</feature>
<dbReference type="Pfam" id="PF00172">
    <property type="entry name" value="Zn_clus"/>
    <property type="match status" value="1"/>
</dbReference>